<dbReference type="Proteomes" id="UP000274082">
    <property type="component" value="Chromosome 28"/>
</dbReference>
<keyword evidence="2" id="KW-1185">Reference proteome</keyword>
<reference evidence="1 2" key="1">
    <citation type="journal article" date="2018" name="Sci. Rep.">
        <title>A complete Leishmania donovani reference genome identifies novel genetic variations associated with virulence.</title>
        <authorList>
            <person name="Lypaczewski P."/>
            <person name="Hoshizaki J."/>
            <person name="Zhang W.-W."/>
            <person name="McCall L.-I."/>
            <person name="Torcivia-Rodriguez J."/>
            <person name="Simonyan V."/>
            <person name="Kaur A."/>
            <person name="Dewar K."/>
            <person name="Matlashewski G."/>
        </authorList>
    </citation>
    <scope>NUCLEOTIDE SEQUENCE [LARGE SCALE GENOMIC DNA]</scope>
    <source>
        <strain evidence="1 2">LdCL</strain>
    </source>
</reference>
<dbReference type="OrthoDB" id="410104at2759"/>
<protein>
    <submittedName>
        <fullName evidence="1">ADP-ribosylglycohydrolase, putative</fullName>
    </submittedName>
</protein>
<accession>A0A3Q8IF26</accession>
<evidence type="ECO:0000313" key="2">
    <source>
        <dbReference type="Proteomes" id="UP000274082"/>
    </source>
</evidence>
<organism evidence="1 2">
    <name type="scientific">Leishmania donovani</name>
    <dbReference type="NCBI Taxonomy" id="5661"/>
    <lineage>
        <taxon>Eukaryota</taxon>
        <taxon>Discoba</taxon>
        <taxon>Euglenozoa</taxon>
        <taxon>Kinetoplastea</taxon>
        <taxon>Metakinetoplastina</taxon>
        <taxon>Trypanosomatida</taxon>
        <taxon>Trypanosomatidae</taxon>
        <taxon>Leishmaniinae</taxon>
        <taxon>Leishmania</taxon>
    </lineage>
</organism>
<dbReference type="VEuPathDB" id="TriTrypDB:LdCL_280033100"/>
<gene>
    <name evidence="1" type="ORF">LdCL_280033100</name>
</gene>
<dbReference type="PANTHER" id="PTHR16222">
    <property type="entry name" value="ADP-RIBOSYLGLYCOHYDROLASE"/>
    <property type="match status" value="1"/>
</dbReference>
<dbReference type="VEuPathDB" id="TriTrypDB:LDHU3_28.3780"/>
<dbReference type="VEuPathDB" id="TriTrypDB:LdBPK_282800.1"/>
<dbReference type="AlphaFoldDB" id="A0A3Q8IF26"/>
<evidence type="ECO:0000313" key="1">
    <source>
        <dbReference type="EMBL" id="AYU80435.1"/>
    </source>
</evidence>
<dbReference type="InterPro" id="IPR005502">
    <property type="entry name" value="Ribosyl_crysJ1"/>
</dbReference>
<dbReference type="InterPro" id="IPR036705">
    <property type="entry name" value="Ribosyl_crysJ1_sf"/>
</dbReference>
<proteinExistence type="predicted"/>
<dbReference type="SUPFAM" id="SSF101478">
    <property type="entry name" value="ADP-ribosylglycohydrolase"/>
    <property type="match status" value="1"/>
</dbReference>
<dbReference type="Gene3D" id="1.10.4080.10">
    <property type="entry name" value="ADP-ribosylation/Crystallin J1"/>
    <property type="match status" value="1"/>
</dbReference>
<dbReference type="InterPro" id="IPR050792">
    <property type="entry name" value="ADP-ribosylglycohydrolase"/>
</dbReference>
<name>A0A3Q8IF26_LEIDO</name>
<dbReference type="Pfam" id="PF03747">
    <property type="entry name" value="ADP_ribosyl_GH"/>
    <property type="match status" value="1"/>
</dbReference>
<dbReference type="PANTHER" id="PTHR16222:SF17">
    <property type="entry name" value="SELENOPROTEIN J"/>
    <property type="match status" value="1"/>
</dbReference>
<dbReference type="GO" id="GO:0016787">
    <property type="term" value="F:hydrolase activity"/>
    <property type="evidence" value="ECO:0007669"/>
    <property type="project" value="UniProtKB-KW"/>
</dbReference>
<sequence length="417" mass="44377">MVATLSHAPPPVVANFYQNSFKQLSMVQQKQVGLLVGVAVADAAARPLNGYSKEQVEAYLRNKCEETGGTALTPTAVAETEISLLAFARAPPREIKTRSSPAHGSEDSSSAASSSLLESSYAPLLAHSFTYQLYFEMLRAMSSARGEFAVDYVQERLVRSAAAVDEQQTFAAEHASLLHTLCTLLPTPAIYPYASDAALRSYLDPFTAFLTESPMPLQVADADGGQGDGVSPAEVAATEQAAVQDYTFSVLGVVLRQLQSNPDATRNAAFMAVPGTAAVFPLDVQPFVPCKADTSAEPRARLCTVPRHLATRATSMSSSAMTGFRWLPQRSTATDAATVREGLSIAQAPVTFAQGVAQAIRLGGPTCQRAMLVGALLGAKLGVRHIPMEWLSATADHKPVSTMALEVAQWSWNPPPH</sequence>
<dbReference type="EMBL" id="CP029527">
    <property type="protein sequence ID" value="AYU80435.1"/>
    <property type="molecule type" value="Genomic_DNA"/>
</dbReference>